<sequence length="85" mass="9733">MSEIRPISLCNIVAKIVSKVLNNRLRHVFMKIISETQSAFLPGRIISDNILIAHQVLHHMKHSKHISNNSMALKLDMSKAYDRVE</sequence>
<dbReference type="Pfam" id="PF00078">
    <property type="entry name" value="RVT_1"/>
    <property type="match status" value="1"/>
</dbReference>
<dbReference type="SUPFAM" id="SSF56672">
    <property type="entry name" value="DNA/RNA polymerases"/>
    <property type="match status" value="1"/>
</dbReference>
<evidence type="ECO:0000259" key="1">
    <source>
        <dbReference type="PROSITE" id="PS50878"/>
    </source>
</evidence>
<dbReference type="PANTHER" id="PTHR31635:SF196">
    <property type="entry name" value="REVERSE TRANSCRIPTASE DOMAIN-CONTAINING PROTEIN-RELATED"/>
    <property type="match status" value="1"/>
</dbReference>
<protein>
    <recommendedName>
        <fullName evidence="1">Reverse transcriptase domain-containing protein</fullName>
    </recommendedName>
</protein>
<gene>
    <name evidence="2" type="ORF">LIER_30824</name>
</gene>
<proteinExistence type="predicted"/>
<feature type="domain" description="Reverse transcriptase" evidence="1">
    <location>
        <begin position="1"/>
        <end position="85"/>
    </location>
</feature>
<organism evidence="2 3">
    <name type="scientific">Lithospermum erythrorhizon</name>
    <name type="common">Purple gromwell</name>
    <name type="synonym">Lithospermum officinale var. erythrorhizon</name>
    <dbReference type="NCBI Taxonomy" id="34254"/>
    <lineage>
        <taxon>Eukaryota</taxon>
        <taxon>Viridiplantae</taxon>
        <taxon>Streptophyta</taxon>
        <taxon>Embryophyta</taxon>
        <taxon>Tracheophyta</taxon>
        <taxon>Spermatophyta</taxon>
        <taxon>Magnoliopsida</taxon>
        <taxon>eudicotyledons</taxon>
        <taxon>Gunneridae</taxon>
        <taxon>Pentapetalae</taxon>
        <taxon>asterids</taxon>
        <taxon>lamiids</taxon>
        <taxon>Boraginales</taxon>
        <taxon>Boraginaceae</taxon>
        <taxon>Boraginoideae</taxon>
        <taxon>Lithospermeae</taxon>
        <taxon>Lithospermum</taxon>
    </lineage>
</organism>
<accession>A0AAV3RSN2</accession>
<evidence type="ECO:0000313" key="2">
    <source>
        <dbReference type="EMBL" id="GAA0183409.1"/>
    </source>
</evidence>
<dbReference type="PANTHER" id="PTHR31635">
    <property type="entry name" value="REVERSE TRANSCRIPTASE DOMAIN-CONTAINING PROTEIN-RELATED"/>
    <property type="match status" value="1"/>
</dbReference>
<comment type="caution">
    <text evidence="2">The sequence shown here is derived from an EMBL/GenBank/DDBJ whole genome shotgun (WGS) entry which is preliminary data.</text>
</comment>
<dbReference type="PROSITE" id="PS50878">
    <property type="entry name" value="RT_POL"/>
    <property type="match status" value="1"/>
</dbReference>
<keyword evidence="3" id="KW-1185">Reference proteome</keyword>
<dbReference type="AlphaFoldDB" id="A0AAV3RSN2"/>
<dbReference type="Proteomes" id="UP001454036">
    <property type="component" value="Unassembled WGS sequence"/>
</dbReference>
<dbReference type="InterPro" id="IPR043502">
    <property type="entry name" value="DNA/RNA_pol_sf"/>
</dbReference>
<reference evidence="2 3" key="1">
    <citation type="submission" date="2024-01" db="EMBL/GenBank/DDBJ databases">
        <title>The complete chloroplast genome sequence of Lithospermum erythrorhizon: insights into the phylogenetic relationship among Boraginaceae species and the maternal lineages of purple gromwells.</title>
        <authorList>
            <person name="Okada T."/>
            <person name="Watanabe K."/>
        </authorList>
    </citation>
    <scope>NUCLEOTIDE SEQUENCE [LARGE SCALE GENOMIC DNA]</scope>
</reference>
<dbReference type="InterPro" id="IPR000477">
    <property type="entry name" value="RT_dom"/>
</dbReference>
<evidence type="ECO:0000313" key="3">
    <source>
        <dbReference type="Proteomes" id="UP001454036"/>
    </source>
</evidence>
<name>A0AAV3RSN2_LITER</name>
<dbReference type="EMBL" id="BAABME010011209">
    <property type="protein sequence ID" value="GAA0183409.1"/>
    <property type="molecule type" value="Genomic_DNA"/>
</dbReference>